<dbReference type="HOGENOM" id="CLU_1182458_0_0_1"/>
<reference evidence="2" key="1">
    <citation type="journal article" date="2002" name="Science">
        <title>The draft genome of Ciona intestinalis: insights into chordate and vertebrate origins.</title>
        <authorList>
            <person name="Dehal P."/>
            <person name="Satou Y."/>
            <person name="Campbell R.K."/>
            <person name="Chapman J."/>
            <person name="Degnan B."/>
            <person name="De Tomaso A."/>
            <person name="Davidson B."/>
            <person name="Di Gregorio A."/>
            <person name="Gelpke M."/>
            <person name="Goodstein D.M."/>
            <person name="Harafuji N."/>
            <person name="Hastings K.E."/>
            <person name="Ho I."/>
            <person name="Hotta K."/>
            <person name="Huang W."/>
            <person name="Kawashima T."/>
            <person name="Lemaire P."/>
            <person name="Martinez D."/>
            <person name="Meinertzhagen I.A."/>
            <person name="Necula S."/>
            <person name="Nonaka M."/>
            <person name="Putnam N."/>
            <person name="Rash S."/>
            <person name="Saiga H."/>
            <person name="Satake M."/>
            <person name="Terry A."/>
            <person name="Yamada L."/>
            <person name="Wang H.G."/>
            <person name="Awazu S."/>
            <person name="Azumi K."/>
            <person name="Boore J."/>
            <person name="Branno M."/>
            <person name="Chin-Bow S."/>
            <person name="DeSantis R."/>
            <person name="Doyle S."/>
            <person name="Francino P."/>
            <person name="Keys D.N."/>
            <person name="Haga S."/>
            <person name="Hayashi H."/>
            <person name="Hino K."/>
            <person name="Imai K.S."/>
            <person name="Inaba K."/>
            <person name="Kano S."/>
            <person name="Kobayashi K."/>
            <person name="Kobayashi M."/>
            <person name="Lee B.I."/>
            <person name="Makabe K.W."/>
            <person name="Manohar C."/>
            <person name="Matassi G."/>
            <person name="Medina M."/>
            <person name="Mochizuki Y."/>
            <person name="Mount S."/>
            <person name="Morishita T."/>
            <person name="Miura S."/>
            <person name="Nakayama A."/>
            <person name="Nishizaka S."/>
            <person name="Nomoto H."/>
            <person name="Ohta F."/>
            <person name="Oishi K."/>
            <person name="Rigoutsos I."/>
            <person name="Sano M."/>
            <person name="Sasaki A."/>
            <person name="Sasakura Y."/>
            <person name="Shoguchi E."/>
            <person name="Shin-i T."/>
            <person name="Spagnuolo A."/>
            <person name="Stainier D."/>
            <person name="Suzuki M.M."/>
            <person name="Tassy O."/>
            <person name="Takatori N."/>
            <person name="Tokuoka M."/>
            <person name="Yagi K."/>
            <person name="Yoshizaki F."/>
            <person name="Wada S."/>
            <person name="Zhang C."/>
            <person name="Hyatt P.D."/>
            <person name="Larimer F."/>
            <person name="Detter C."/>
            <person name="Doggett N."/>
            <person name="Glavina T."/>
            <person name="Hawkins T."/>
            <person name="Richardson P."/>
            <person name="Lucas S."/>
            <person name="Kohara Y."/>
            <person name="Levine M."/>
            <person name="Satoh N."/>
            <person name="Rokhsar D.S."/>
        </authorList>
    </citation>
    <scope>NUCLEOTIDE SEQUENCE [LARGE SCALE GENOMIC DNA]</scope>
</reference>
<sequence length="235" mass="27556">LETPTLRCEPSPFRFNTPVTIKLQTPHILDEETVKQCTVLISYDGIQWEQFPTKLKFDYQFIIFQTNHFSRWKATFAGTEKVCLFTQLYQQSNAVYWNICWNRDLITKREDEFKKTEFLQNTITLRKPNDLKLSIEKSEENSTVVIRPSSNVIPADQINEQLNFKMRFEVERTSSENVWFNWTLQYGENQQISSEFRFTPSSASECESEEPRNINVVVGNKLIRSAMAAKDVNIS</sequence>
<dbReference type="Ensembl" id="ENSCINT00000036450.1">
    <property type="protein sequence ID" value="ENSCINP00000032120.1"/>
    <property type="gene ID" value="ENSCING00000019912.1"/>
</dbReference>
<dbReference type="Proteomes" id="UP000008144">
    <property type="component" value="Unassembled WGS sequence"/>
</dbReference>
<proteinExistence type="predicted"/>
<evidence type="ECO:0000313" key="1">
    <source>
        <dbReference type="Ensembl" id="ENSCINP00000032120.1"/>
    </source>
</evidence>
<reference evidence="1" key="3">
    <citation type="submission" date="2025-09" db="UniProtKB">
        <authorList>
            <consortium name="Ensembl"/>
        </authorList>
    </citation>
    <scope>IDENTIFICATION</scope>
</reference>
<protein>
    <submittedName>
        <fullName evidence="1">Uncharacterized protein</fullName>
    </submittedName>
</protein>
<organism evidence="1 2">
    <name type="scientific">Ciona intestinalis</name>
    <name type="common">Transparent sea squirt</name>
    <name type="synonym">Ascidia intestinalis</name>
    <dbReference type="NCBI Taxonomy" id="7719"/>
    <lineage>
        <taxon>Eukaryota</taxon>
        <taxon>Metazoa</taxon>
        <taxon>Chordata</taxon>
        <taxon>Tunicata</taxon>
        <taxon>Ascidiacea</taxon>
        <taxon>Phlebobranchia</taxon>
        <taxon>Cionidae</taxon>
        <taxon>Ciona</taxon>
    </lineage>
</organism>
<accession>H2XR36</accession>
<dbReference type="Gene3D" id="2.60.220.30">
    <property type="match status" value="1"/>
</dbReference>
<name>H2XR36_CIOIN</name>
<keyword evidence="2" id="KW-1185">Reference proteome</keyword>
<reference evidence="1" key="2">
    <citation type="submission" date="2025-08" db="UniProtKB">
        <authorList>
            <consortium name="Ensembl"/>
        </authorList>
    </citation>
    <scope>IDENTIFICATION</scope>
</reference>
<dbReference type="GeneTree" id="ENSGT00530000067877"/>
<dbReference type="InParanoid" id="H2XR36"/>
<dbReference type="AlphaFoldDB" id="H2XR36"/>
<evidence type="ECO:0000313" key="2">
    <source>
        <dbReference type="Proteomes" id="UP000008144"/>
    </source>
</evidence>